<evidence type="ECO:0000259" key="13">
    <source>
        <dbReference type="Pfam" id="PF00294"/>
    </source>
</evidence>
<dbReference type="InterPro" id="IPR002173">
    <property type="entry name" value="Carboh/pur_kinase_PfkB_CS"/>
</dbReference>
<evidence type="ECO:0000256" key="12">
    <source>
        <dbReference type="HAMAP-Rule" id="MF_03215"/>
    </source>
</evidence>
<dbReference type="CDD" id="cd01174">
    <property type="entry name" value="ribokinase"/>
    <property type="match status" value="1"/>
</dbReference>
<dbReference type="Proteomes" id="UP000694924">
    <property type="component" value="Unplaced"/>
</dbReference>
<evidence type="ECO:0000256" key="9">
    <source>
        <dbReference type="ARBA" id="ARBA00022842"/>
    </source>
</evidence>
<reference evidence="15 16" key="1">
    <citation type="submission" date="2025-05" db="UniProtKB">
        <authorList>
            <consortium name="RefSeq"/>
        </authorList>
    </citation>
    <scope>IDENTIFICATION</scope>
    <source>
        <tissue evidence="15 16">Whole body</tissue>
    </source>
</reference>
<evidence type="ECO:0000313" key="17">
    <source>
        <dbReference type="RefSeq" id="XP_015177871.1"/>
    </source>
</evidence>
<keyword evidence="4 12" id="KW-0808">Transferase</keyword>
<dbReference type="RefSeq" id="XP_015177871.1">
    <property type="nucleotide sequence ID" value="XM_015322385.1"/>
</dbReference>
<feature type="binding site" evidence="12">
    <location>
        <position position="141"/>
    </location>
    <ligand>
        <name>substrate</name>
    </ligand>
</feature>
<evidence type="ECO:0000256" key="10">
    <source>
        <dbReference type="ARBA" id="ARBA00022958"/>
    </source>
</evidence>
<dbReference type="HAMAP" id="MF_01987">
    <property type="entry name" value="Ribokinase"/>
    <property type="match status" value="1"/>
</dbReference>
<dbReference type="PANTHER" id="PTHR10584">
    <property type="entry name" value="SUGAR KINASE"/>
    <property type="match status" value="1"/>
</dbReference>
<evidence type="ECO:0000313" key="15">
    <source>
        <dbReference type="RefSeq" id="XP_015177869.1"/>
    </source>
</evidence>
<comment type="similarity">
    <text evidence="12">Belongs to the carbohydrate kinase PfkB family. Ribokinase subfamily.</text>
</comment>
<comment type="similarity">
    <text evidence="1">Belongs to the carbohydrate kinase pfkB family.</text>
</comment>
<feature type="domain" description="Carbohydrate kinase PfkB" evidence="13">
    <location>
        <begin position="4"/>
        <end position="299"/>
    </location>
</feature>
<comment type="activity regulation">
    <text evidence="12">Activated by a monovalent cation that binds near, but not in, the active site. The most likely occupant of the site in vivo is potassium. Ion binding induces a conformational change that may alter substrate affinity.</text>
</comment>
<dbReference type="GeneID" id="107067147"/>
<evidence type="ECO:0000256" key="8">
    <source>
        <dbReference type="ARBA" id="ARBA00022840"/>
    </source>
</evidence>
<comment type="subunit">
    <text evidence="12">Homodimer.</text>
</comment>
<keyword evidence="11 12" id="KW-0119">Carbohydrate metabolism</keyword>
<name>A0ABM1ICD5_POLDO</name>
<dbReference type="InterPro" id="IPR002139">
    <property type="entry name" value="Ribo/fructo_kinase"/>
</dbReference>
<feature type="binding site" evidence="12">
    <location>
        <position position="255"/>
    </location>
    <ligand>
        <name>substrate</name>
    </ligand>
</feature>
<organism evidence="14 18">
    <name type="scientific">Polistes dominula</name>
    <name type="common">European paper wasp</name>
    <name type="synonym">Vespa dominula</name>
    <dbReference type="NCBI Taxonomy" id="743375"/>
    <lineage>
        <taxon>Eukaryota</taxon>
        <taxon>Metazoa</taxon>
        <taxon>Ecdysozoa</taxon>
        <taxon>Arthropoda</taxon>
        <taxon>Hexapoda</taxon>
        <taxon>Insecta</taxon>
        <taxon>Pterygota</taxon>
        <taxon>Neoptera</taxon>
        <taxon>Endopterygota</taxon>
        <taxon>Hymenoptera</taxon>
        <taxon>Apocrita</taxon>
        <taxon>Aculeata</taxon>
        <taxon>Vespoidea</taxon>
        <taxon>Vespidae</taxon>
        <taxon>Polistinae</taxon>
        <taxon>Polistini</taxon>
        <taxon>Polistes</taxon>
    </lineage>
</organism>
<gene>
    <name evidence="15 16 17 18" type="primary">LOC107067147</name>
</gene>
<comment type="catalytic activity">
    <reaction evidence="12">
        <text>D-ribose + ATP = D-ribose 5-phosphate + ADP + H(+)</text>
        <dbReference type="Rhea" id="RHEA:13697"/>
        <dbReference type="ChEBI" id="CHEBI:15378"/>
        <dbReference type="ChEBI" id="CHEBI:30616"/>
        <dbReference type="ChEBI" id="CHEBI:47013"/>
        <dbReference type="ChEBI" id="CHEBI:78346"/>
        <dbReference type="ChEBI" id="CHEBI:456216"/>
        <dbReference type="EC" id="2.7.1.15"/>
    </reaction>
</comment>
<dbReference type="NCBIfam" id="TIGR02152">
    <property type="entry name" value="D_ribokin_bact"/>
    <property type="match status" value="1"/>
</dbReference>
<feature type="binding site" evidence="12">
    <location>
        <begin position="12"/>
        <end position="14"/>
    </location>
    <ligand>
        <name>substrate</name>
    </ligand>
</feature>
<dbReference type="PANTHER" id="PTHR10584:SF166">
    <property type="entry name" value="RIBOKINASE"/>
    <property type="match status" value="1"/>
</dbReference>
<evidence type="ECO:0000256" key="7">
    <source>
        <dbReference type="ARBA" id="ARBA00022777"/>
    </source>
</evidence>
<evidence type="ECO:0000313" key="18">
    <source>
        <dbReference type="RefSeq" id="XP_015177872.1"/>
    </source>
</evidence>
<dbReference type="PRINTS" id="PR00990">
    <property type="entry name" value="RIBOKINASE"/>
</dbReference>
<dbReference type="RefSeq" id="XP_015177872.1">
    <property type="nucleotide sequence ID" value="XM_015322386.1"/>
</dbReference>
<keyword evidence="12" id="KW-0539">Nucleus</keyword>
<keyword evidence="7 12" id="KW-0418">Kinase</keyword>
<protein>
    <recommendedName>
        <fullName evidence="3 12">Ribokinase</fullName>
        <shortName evidence="12">RK</shortName>
        <ecNumber evidence="2 12">2.7.1.15</ecNumber>
    </recommendedName>
</protein>
<feature type="binding site" evidence="12">
    <location>
        <position position="251"/>
    </location>
    <ligand>
        <name>K(+)</name>
        <dbReference type="ChEBI" id="CHEBI:29103"/>
    </ligand>
</feature>
<feature type="binding site" evidence="12">
    <location>
        <position position="287"/>
    </location>
    <ligand>
        <name>K(+)</name>
        <dbReference type="ChEBI" id="CHEBI:29103"/>
    </ligand>
</feature>
<evidence type="ECO:0000256" key="6">
    <source>
        <dbReference type="ARBA" id="ARBA00022741"/>
    </source>
</evidence>
<evidence type="ECO:0000313" key="16">
    <source>
        <dbReference type="RefSeq" id="XP_015177870.1"/>
    </source>
</evidence>
<comment type="subcellular location">
    <subcellularLocation>
        <location evidence="12">Cytoplasm</location>
    </subcellularLocation>
    <subcellularLocation>
        <location evidence="12">Nucleus</location>
    </subcellularLocation>
</comment>
<feature type="active site" description="Proton acceptor" evidence="12">
    <location>
        <position position="255"/>
    </location>
</feature>
<evidence type="ECO:0000256" key="4">
    <source>
        <dbReference type="ARBA" id="ARBA00022679"/>
    </source>
</evidence>
<evidence type="ECO:0000256" key="5">
    <source>
        <dbReference type="ARBA" id="ARBA00022723"/>
    </source>
</evidence>
<dbReference type="InterPro" id="IPR029056">
    <property type="entry name" value="Ribokinase-like"/>
</dbReference>
<proteinExistence type="inferred from homology"/>
<evidence type="ECO:0000256" key="1">
    <source>
        <dbReference type="ARBA" id="ARBA00005380"/>
    </source>
</evidence>
<feature type="binding site" evidence="12">
    <location>
        <position position="292"/>
    </location>
    <ligand>
        <name>K(+)</name>
        <dbReference type="ChEBI" id="CHEBI:29103"/>
    </ligand>
</feature>
<keyword evidence="14" id="KW-1185">Reference proteome</keyword>
<dbReference type="InterPro" id="IPR011877">
    <property type="entry name" value="Ribokinase"/>
</dbReference>
<keyword evidence="6 12" id="KW-0547">Nucleotide-binding</keyword>
<dbReference type="Gene3D" id="3.40.1190.20">
    <property type="match status" value="1"/>
</dbReference>
<keyword evidence="12" id="KW-0963">Cytoplasm</keyword>
<feature type="binding site" evidence="12">
    <location>
        <position position="290"/>
    </location>
    <ligand>
        <name>K(+)</name>
        <dbReference type="ChEBI" id="CHEBI:29103"/>
    </ligand>
</feature>
<feature type="binding site" evidence="12">
    <location>
        <begin position="221"/>
        <end position="226"/>
    </location>
    <ligand>
        <name>ATP</name>
        <dbReference type="ChEBI" id="CHEBI:30616"/>
    </ligand>
</feature>
<feature type="binding site" evidence="12">
    <location>
        <begin position="254"/>
        <end position="255"/>
    </location>
    <ligand>
        <name>ATP</name>
        <dbReference type="ChEBI" id="CHEBI:30616"/>
    </ligand>
</feature>
<keyword evidence="8 12" id="KW-0067">ATP-binding</keyword>
<dbReference type="Pfam" id="PF00294">
    <property type="entry name" value="PfkB"/>
    <property type="match status" value="1"/>
</dbReference>
<comment type="caution">
    <text evidence="12">Lacks conserved residue(s) required for the propagation of feature annotation.</text>
</comment>
<evidence type="ECO:0000256" key="11">
    <source>
        <dbReference type="ARBA" id="ARBA00023277"/>
    </source>
</evidence>
<dbReference type="EC" id="2.7.1.15" evidence="2 12"/>
<dbReference type="RefSeq" id="XP_015177869.1">
    <property type="nucleotide sequence ID" value="XM_015322383.1"/>
</dbReference>
<comment type="cofactor">
    <cofactor evidence="12">
        <name>Mg(2+)</name>
        <dbReference type="ChEBI" id="CHEBI:18420"/>
    </cofactor>
    <text evidence="12">Requires a divalent cation, most likely magnesium in vivo, as an electrophilic catalyst to aid phosphoryl group transfer. It is the chelate of the metal and the nucleotide that is the actual substrate.</text>
</comment>
<feature type="binding site" evidence="12">
    <location>
        <position position="249"/>
    </location>
    <ligand>
        <name>K(+)</name>
        <dbReference type="ChEBI" id="CHEBI:29103"/>
    </ligand>
</feature>
<sequence>MPGKIVVVGSCMIDFTCYAPRLPKPGETICGYKSKIKLGGKGANQCVAAAKLGSTTALISALGCDFFAKNYLDALRELHVDTSFVKVHENADSGKAHITVAKNGENSIVIIPGANDLISVEQVKKATNLIENASVLLCQFESPIDATLQALRIHQGHGYSIVNGAPAIKSVNPEIFSLCDIFCVNETEAEVLTGIYPVKISNADLAVNSLLGQGCKSVIITLGSSGAVFGSNDTEEIIQVNTVSVCPVDTTGAGDAFLGALAFFLAYCPHFSMKECIERACKIATLSVLKEGTHDSFPKRDELPSSMFK</sequence>
<comment type="pathway">
    <text evidence="12">Carbohydrate metabolism; D-ribose degradation; D-ribose 5-phosphate from beta-D-ribopyranose: step 2/2.</text>
</comment>
<dbReference type="PROSITE" id="PS00584">
    <property type="entry name" value="PFKB_KINASES_2"/>
    <property type="match status" value="1"/>
</dbReference>
<keyword evidence="10 12" id="KW-0630">Potassium</keyword>
<evidence type="ECO:0000256" key="3">
    <source>
        <dbReference type="ARBA" id="ARBA00016943"/>
    </source>
</evidence>
<evidence type="ECO:0000256" key="2">
    <source>
        <dbReference type="ARBA" id="ARBA00012035"/>
    </source>
</evidence>
<feature type="binding site" evidence="12">
    <location>
        <begin position="40"/>
        <end position="44"/>
    </location>
    <ligand>
        <name>substrate</name>
    </ligand>
</feature>
<feature type="binding site" evidence="12">
    <location>
        <position position="296"/>
    </location>
    <ligand>
        <name>K(+)</name>
        <dbReference type="ChEBI" id="CHEBI:29103"/>
    </ligand>
</feature>
<keyword evidence="9 12" id="KW-0460">Magnesium</keyword>
<evidence type="ECO:0000313" key="14">
    <source>
        <dbReference type="Proteomes" id="UP000694924"/>
    </source>
</evidence>
<keyword evidence="5 12" id="KW-0479">Metal-binding</keyword>
<dbReference type="InterPro" id="IPR011611">
    <property type="entry name" value="PfkB_dom"/>
</dbReference>
<dbReference type="SUPFAM" id="SSF53613">
    <property type="entry name" value="Ribokinase-like"/>
    <property type="match status" value="1"/>
</dbReference>
<feature type="binding site" evidence="12">
    <location>
        <position position="185"/>
    </location>
    <ligand>
        <name>ATP</name>
        <dbReference type="ChEBI" id="CHEBI:30616"/>
    </ligand>
</feature>
<comment type="function">
    <text evidence="12">Catalyzes the phosphorylation of ribose at O-5 in a reaction requiring ATP and magnesium. The resulting D-ribose-5-phosphate can then be used either for sythesis of nucleotides, histidine, and tryptophan, or as a component of the pentose phosphate pathway.</text>
</comment>
<dbReference type="RefSeq" id="XP_015177870.1">
    <property type="nucleotide sequence ID" value="XM_015322384.1"/>
</dbReference>
<accession>A0ABM1ICD5</accession>